<dbReference type="InterPro" id="IPR009526">
    <property type="entry name" value="DUF1146"/>
</dbReference>
<evidence type="ECO:0000313" key="3">
    <source>
        <dbReference type="Proteomes" id="UP000051672"/>
    </source>
</evidence>
<dbReference type="RefSeq" id="WP_057893945.1">
    <property type="nucleotide sequence ID" value="NZ_AYZQ01000001.1"/>
</dbReference>
<dbReference type="Proteomes" id="UP000051672">
    <property type="component" value="Unassembled WGS sequence"/>
</dbReference>
<keyword evidence="1" id="KW-1133">Transmembrane helix</keyword>
<proteinExistence type="predicted"/>
<reference evidence="2 3" key="1">
    <citation type="journal article" date="2015" name="Genome Announc.">
        <title>Expanding the biotechnology potential of lactobacilli through comparative genomics of 213 strains and associated genera.</title>
        <authorList>
            <person name="Sun Z."/>
            <person name="Harris H.M."/>
            <person name="McCann A."/>
            <person name="Guo C."/>
            <person name="Argimon S."/>
            <person name="Zhang W."/>
            <person name="Yang X."/>
            <person name="Jeffery I.B."/>
            <person name="Cooney J.C."/>
            <person name="Kagawa T.F."/>
            <person name="Liu W."/>
            <person name="Song Y."/>
            <person name="Salvetti E."/>
            <person name="Wrobel A."/>
            <person name="Rasinkangas P."/>
            <person name="Parkhill J."/>
            <person name="Rea M.C."/>
            <person name="O'Sullivan O."/>
            <person name="Ritari J."/>
            <person name="Douillard F.P."/>
            <person name="Paul Ross R."/>
            <person name="Yang R."/>
            <person name="Briner A.E."/>
            <person name="Felis G.E."/>
            <person name="de Vos W.M."/>
            <person name="Barrangou R."/>
            <person name="Klaenhammer T.R."/>
            <person name="Caufield P.W."/>
            <person name="Cui Y."/>
            <person name="Zhang H."/>
            <person name="O'Toole P.W."/>
        </authorList>
    </citation>
    <scope>NUCLEOTIDE SEQUENCE [LARGE SCALE GENOMIC DNA]</scope>
    <source>
        <strain evidence="2 3">DSM 23927</strain>
    </source>
</reference>
<dbReference type="Pfam" id="PF06612">
    <property type="entry name" value="DUF1146"/>
    <property type="match status" value="1"/>
</dbReference>
<feature type="transmembrane region" description="Helical" evidence="1">
    <location>
        <begin position="6"/>
        <end position="28"/>
    </location>
</feature>
<sequence length="79" mass="8842">MLSQGLGIDGLMTIVSHFVFIAIAFRAVRALRFEQFLKPNHVRESQVLLVFLAIAIGFTVSSFFLSVLSGARNLIYLIR</sequence>
<comment type="caution">
    <text evidence="2">The sequence shown here is derived from an EMBL/GenBank/DDBJ whole genome shotgun (WGS) entry which is preliminary data.</text>
</comment>
<name>A0A0R2B8V9_9LACO</name>
<dbReference type="NCBIfam" id="TIGR02327">
    <property type="entry name" value="int_mem_ywzB"/>
    <property type="match status" value="1"/>
</dbReference>
<dbReference type="OrthoDB" id="1651016at2"/>
<accession>A0A0R2B8V9</accession>
<protein>
    <recommendedName>
        <fullName evidence="4">DUF1146 domain-containing protein</fullName>
    </recommendedName>
</protein>
<evidence type="ECO:0000313" key="2">
    <source>
        <dbReference type="EMBL" id="KRM72939.1"/>
    </source>
</evidence>
<organism evidence="2 3">
    <name type="scientific">Lacticaseibacillus brantae DSM 23927</name>
    <dbReference type="NCBI Taxonomy" id="1423727"/>
    <lineage>
        <taxon>Bacteria</taxon>
        <taxon>Bacillati</taxon>
        <taxon>Bacillota</taxon>
        <taxon>Bacilli</taxon>
        <taxon>Lactobacillales</taxon>
        <taxon>Lactobacillaceae</taxon>
        <taxon>Lacticaseibacillus</taxon>
    </lineage>
</organism>
<evidence type="ECO:0008006" key="4">
    <source>
        <dbReference type="Google" id="ProtNLM"/>
    </source>
</evidence>
<dbReference type="AlphaFoldDB" id="A0A0R2B8V9"/>
<dbReference type="STRING" id="1423727.FC34_GL000651"/>
<evidence type="ECO:0000256" key="1">
    <source>
        <dbReference type="SAM" id="Phobius"/>
    </source>
</evidence>
<keyword evidence="1" id="KW-0812">Transmembrane</keyword>
<dbReference type="EMBL" id="AYZQ01000001">
    <property type="protein sequence ID" value="KRM72939.1"/>
    <property type="molecule type" value="Genomic_DNA"/>
</dbReference>
<feature type="transmembrane region" description="Helical" evidence="1">
    <location>
        <begin position="48"/>
        <end position="71"/>
    </location>
</feature>
<dbReference type="PATRIC" id="fig|1423727.3.peg.655"/>
<keyword evidence="1" id="KW-0472">Membrane</keyword>
<gene>
    <name evidence="2" type="ORF">FC34_GL000651</name>
</gene>
<keyword evidence="3" id="KW-1185">Reference proteome</keyword>